<accession>A0A5E7NB12</accession>
<reference evidence="1 2" key="1">
    <citation type="submission" date="2019-09" db="EMBL/GenBank/DDBJ databases">
        <authorList>
            <person name="Chandra G."/>
            <person name="Truman W A."/>
        </authorList>
    </citation>
    <scope>NUCLEOTIDE SEQUENCE [LARGE SCALE GENOMIC DNA]</scope>
    <source>
        <strain evidence="1">PS847</strain>
    </source>
</reference>
<dbReference type="EMBL" id="CABVIC010000005">
    <property type="protein sequence ID" value="VVP33720.1"/>
    <property type="molecule type" value="Genomic_DNA"/>
</dbReference>
<gene>
    <name evidence="1" type="ORF">PS847_04483</name>
</gene>
<name>A0A5E7NB12_PSEFL</name>
<organism evidence="1 2">
    <name type="scientific">Pseudomonas fluorescens</name>
    <dbReference type="NCBI Taxonomy" id="294"/>
    <lineage>
        <taxon>Bacteria</taxon>
        <taxon>Pseudomonadati</taxon>
        <taxon>Pseudomonadota</taxon>
        <taxon>Gammaproteobacteria</taxon>
        <taxon>Pseudomonadales</taxon>
        <taxon>Pseudomonadaceae</taxon>
        <taxon>Pseudomonas</taxon>
    </lineage>
</organism>
<protein>
    <submittedName>
        <fullName evidence="1">Uncharacterized protein</fullName>
    </submittedName>
</protein>
<proteinExistence type="predicted"/>
<dbReference type="Proteomes" id="UP000326067">
    <property type="component" value="Unassembled WGS sequence"/>
</dbReference>
<sequence length="37" mass="4006">MHAPFDQGDSMILSDFAKFCAIPLLDVIGRRLGAMPA</sequence>
<evidence type="ECO:0000313" key="2">
    <source>
        <dbReference type="Proteomes" id="UP000326067"/>
    </source>
</evidence>
<evidence type="ECO:0000313" key="1">
    <source>
        <dbReference type="EMBL" id="VVP33720.1"/>
    </source>
</evidence>
<dbReference type="AlphaFoldDB" id="A0A5E7NB12"/>